<dbReference type="SUPFAM" id="SSF51445">
    <property type="entry name" value="(Trans)glycosidases"/>
    <property type="match status" value="1"/>
</dbReference>
<feature type="chain" id="PRO_5039756579" description="Arabinogalactan endo-beta-1,4-galactanase" evidence="6">
    <location>
        <begin position="21"/>
        <end position="633"/>
    </location>
</feature>
<evidence type="ECO:0000313" key="8">
    <source>
        <dbReference type="Proteomes" id="UP000824109"/>
    </source>
</evidence>
<evidence type="ECO:0000256" key="4">
    <source>
        <dbReference type="ARBA" id="ARBA00022801"/>
    </source>
</evidence>
<dbReference type="AlphaFoldDB" id="A0A9D1MC22"/>
<dbReference type="Pfam" id="PF07745">
    <property type="entry name" value="Glyco_hydro_53"/>
    <property type="match status" value="2"/>
</dbReference>
<reference evidence="7" key="1">
    <citation type="submission" date="2020-10" db="EMBL/GenBank/DDBJ databases">
        <authorList>
            <person name="Gilroy R."/>
        </authorList>
    </citation>
    <scope>NUCLEOTIDE SEQUENCE</scope>
    <source>
        <strain evidence="7">USAMLcec3-3695</strain>
    </source>
</reference>
<evidence type="ECO:0000256" key="1">
    <source>
        <dbReference type="ARBA" id="ARBA00001695"/>
    </source>
</evidence>
<dbReference type="EC" id="3.2.1.89" evidence="3 6"/>
<dbReference type="PANTHER" id="PTHR34983">
    <property type="entry name" value="ARABINOGALACTAN ENDO-BETA-1,4-GALACTANASE A"/>
    <property type="match status" value="1"/>
</dbReference>
<evidence type="ECO:0000256" key="5">
    <source>
        <dbReference type="ARBA" id="ARBA00023295"/>
    </source>
</evidence>
<evidence type="ECO:0000256" key="3">
    <source>
        <dbReference type="ARBA" id="ARBA00012556"/>
    </source>
</evidence>
<organism evidence="7 8">
    <name type="scientific">Candidatus Ornithomonoglobus merdipullorum</name>
    <dbReference type="NCBI Taxonomy" id="2840895"/>
    <lineage>
        <taxon>Bacteria</taxon>
        <taxon>Bacillati</taxon>
        <taxon>Bacillota</taxon>
        <taxon>Clostridia</taxon>
        <taxon>Candidatus Ornithomonoglobus</taxon>
    </lineage>
</organism>
<comment type="similarity">
    <text evidence="2 6">Belongs to the glycosyl hydrolase 53 family.</text>
</comment>
<keyword evidence="5 6" id="KW-0326">Glycosidase</keyword>
<dbReference type="Proteomes" id="UP000824109">
    <property type="component" value="Unassembled WGS sequence"/>
</dbReference>
<name>A0A9D1MC22_9FIRM</name>
<reference evidence="7" key="2">
    <citation type="journal article" date="2021" name="PeerJ">
        <title>Extensive microbial diversity within the chicken gut microbiome revealed by metagenomics and culture.</title>
        <authorList>
            <person name="Gilroy R."/>
            <person name="Ravi A."/>
            <person name="Getino M."/>
            <person name="Pursley I."/>
            <person name="Horton D.L."/>
            <person name="Alikhan N.F."/>
            <person name="Baker D."/>
            <person name="Gharbi K."/>
            <person name="Hall N."/>
            <person name="Watson M."/>
            <person name="Adriaenssens E.M."/>
            <person name="Foster-Nyarko E."/>
            <person name="Jarju S."/>
            <person name="Secka A."/>
            <person name="Antonio M."/>
            <person name="Oren A."/>
            <person name="Chaudhuri R.R."/>
            <person name="La Ragione R."/>
            <person name="Hildebrand F."/>
            <person name="Pallen M.J."/>
        </authorList>
    </citation>
    <scope>NUCLEOTIDE SEQUENCE</scope>
    <source>
        <strain evidence="7">USAMLcec3-3695</strain>
    </source>
</reference>
<comment type="caution">
    <text evidence="7">The sequence shown here is derived from an EMBL/GenBank/DDBJ whole genome shotgun (WGS) entry which is preliminary data.</text>
</comment>
<dbReference type="GO" id="GO:0031218">
    <property type="term" value="F:arabinogalactan endo-1,4-beta-galactosidase activity"/>
    <property type="evidence" value="ECO:0007669"/>
    <property type="project" value="UniProtKB-EC"/>
</dbReference>
<dbReference type="EMBL" id="DVNB01000076">
    <property type="protein sequence ID" value="HIU57595.1"/>
    <property type="molecule type" value="Genomic_DNA"/>
</dbReference>
<gene>
    <name evidence="7" type="ORF">IAA61_07255</name>
</gene>
<accession>A0A9D1MC22</accession>
<sequence length="633" mass="68047">MKRTIALAALLAMIPALAHAADTVTLSVEGGIYRETISVGEPAEYYTVTVQTSCSGQSADAYIDANGVRTVIPNGEQTVYLRGVEAKNGTITIEAAAAPGETVTIDSISAEPGEEYTFYQGGDVTEANYILSLGGKYYAPGSGTAEDPIKILSDNGVNMARIRLSNSPGKGHGDGTYYLPDGFQNLDDCLDLARRAKENDMAIEFTFNLSDYWSNAERQIVPSEWVETIKTELGYDIKDPDFLKAMTDEERSAVTDMLVRLVSEHVTDVMTRLKEQGTTPEFVSIGNEVNGGLLFPFAPSFDMQMNCDSFEAVWGDDQTDNDIPMPAQTEALARIMNAGYDAVKAVSPETQVVLHLANGAKLSSYTWALDIYENAGTKYDVLGASYYPAWSDNTVEGCVEFCNEVYGKYGKKILIMETGFNWNATRKDGYPGQLVDIEAYKDKYPPTPEGQKGFLADLYNGLKSVNDGACIGAIYWDPLMIHVEDHETENASLSGWAYRESDDKPDGNVVENTTLFDFDGKALPVLNVTDGGAKLSAKNGTALENGLEVSDTVEIYGDGGTAEAALDGAAAIGNASDTELDTVIYSISYSDSGVLSGVSSFRHTLAPGEAVTADVSGNVSVYAFANGTIAKIN</sequence>
<feature type="signal peptide" evidence="6">
    <location>
        <begin position="1"/>
        <end position="20"/>
    </location>
</feature>
<evidence type="ECO:0000313" key="7">
    <source>
        <dbReference type="EMBL" id="HIU57595.1"/>
    </source>
</evidence>
<evidence type="ECO:0000256" key="6">
    <source>
        <dbReference type="RuleBase" id="RU361192"/>
    </source>
</evidence>
<dbReference type="InterPro" id="IPR011683">
    <property type="entry name" value="Glyco_hydro_53"/>
</dbReference>
<evidence type="ECO:0000256" key="2">
    <source>
        <dbReference type="ARBA" id="ARBA00010687"/>
    </source>
</evidence>
<keyword evidence="6" id="KW-0732">Signal</keyword>
<comment type="catalytic activity">
    <reaction evidence="1 6">
        <text>The enzyme specifically hydrolyzes (1-&gt;4)-beta-D-galactosidic linkages in type I arabinogalactans.</text>
        <dbReference type="EC" id="3.2.1.89"/>
    </reaction>
</comment>
<dbReference type="GO" id="GO:0045490">
    <property type="term" value="P:pectin catabolic process"/>
    <property type="evidence" value="ECO:0007669"/>
    <property type="project" value="TreeGrafter"/>
</dbReference>
<dbReference type="InterPro" id="IPR017853">
    <property type="entry name" value="GH"/>
</dbReference>
<keyword evidence="4 6" id="KW-0378">Hydrolase</keyword>
<dbReference type="PANTHER" id="PTHR34983:SF1">
    <property type="entry name" value="ARABINOGALACTAN ENDO-BETA-1,4-GALACTANASE A"/>
    <property type="match status" value="1"/>
</dbReference>
<proteinExistence type="inferred from homology"/>
<dbReference type="Gene3D" id="3.20.20.80">
    <property type="entry name" value="Glycosidases"/>
    <property type="match status" value="1"/>
</dbReference>
<dbReference type="GO" id="GO:0015926">
    <property type="term" value="F:glucosidase activity"/>
    <property type="evidence" value="ECO:0007669"/>
    <property type="project" value="InterPro"/>
</dbReference>
<protein>
    <recommendedName>
        <fullName evidence="3 6">Arabinogalactan endo-beta-1,4-galactanase</fullName>
        <ecNumber evidence="3 6">3.2.1.89</ecNumber>
    </recommendedName>
</protein>